<dbReference type="EC" id="2.7.8.13" evidence="7"/>
<evidence type="ECO:0000256" key="5">
    <source>
        <dbReference type="ARBA" id="ARBA00023136"/>
    </source>
</evidence>
<dbReference type="InterPro" id="IPR000715">
    <property type="entry name" value="Glycosyl_transferase_4"/>
</dbReference>
<evidence type="ECO:0000256" key="4">
    <source>
        <dbReference type="ARBA" id="ARBA00022989"/>
    </source>
</evidence>
<feature type="transmembrane region" description="Helical" evidence="6">
    <location>
        <begin position="20"/>
        <end position="43"/>
    </location>
</feature>
<organism evidence="7 8">
    <name type="scientific">Algibacter lectus</name>
    <dbReference type="NCBI Taxonomy" id="221126"/>
    <lineage>
        <taxon>Bacteria</taxon>
        <taxon>Pseudomonadati</taxon>
        <taxon>Bacteroidota</taxon>
        <taxon>Flavobacteriia</taxon>
        <taxon>Flavobacteriales</taxon>
        <taxon>Flavobacteriaceae</taxon>
        <taxon>Algibacter</taxon>
    </lineage>
</organism>
<dbReference type="EMBL" id="BBNU01000005">
    <property type="protein sequence ID" value="GAL79265.1"/>
    <property type="molecule type" value="Genomic_DNA"/>
</dbReference>
<evidence type="ECO:0000256" key="2">
    <source>
        <dbReference type="ARBA" id="ARBA00022679"/>
    </source>
</evidence>
<evidence type="ECO:0000313" key="7">
    <source>
        <dbReference type="EMBL" id="GAL79265.1"/>
    </source>
</evidence>
<evidence type="ECO:0000256" key="3">
    <source>
        <dbReference type="ARBA" id="ARBA00022692"/>
    </source>
</evidence>
<evidence type="ECO:0000313" key="8">
    <source>
        <dbReference type="Proteomes" id="UP000029643"/>
    </source>
</evidence>
<protein>
    <submittedName>
        <fullName evidence="7">Phospho-N-acetylmuramoyl-pentapeptide-transferas e</fullName>
        <ecNumber evidence="7">2.7.8.13</ecNumber>
    </submittedName>
</protein>
<feature type="transmembrane region" description="Helical" evidence="6">
    <location>
        <begin position="75"/>
        <end position="92"/>
    </location>
</feature>
<keyword evidence="3 6" id="KW-0812">Transmembrane</keyword>
<name>A0A090WQ64_9FLAO</name>
<sequence>MLYYLFEYLEKQFQFPGASLFGFLTFRAALAMIFALLFSTIYGKKIISFLSRKQMGETIRDLGLDGQKEKAGTPTMGGIIIILATLIPVLLLAKLSNIYIILLIVTTIWMGDYWFYRRLFKEV</sequence>
<dbReference type="GO" id="GO:0044038">
    <property type="term" value="P:cell wall macromolecule biosynthetic process"/>
    <property type="evidence" value="ECO:0007669"/>
    <property type="project" value="TreeGrafter"/>
</dbReference>
<comment type="subcellular location">
    <subcellularLocation>
        <location evidence="1">Membrane</location>
        <topology evidence="1">Multi-pass membrane protein</topology>
    </subcellularLocation>
</comment>
<keyword evidence="5 6" id="KW-0472">Membrane</keyword>
<feature type="transmembrane region" description="Helical" evidence="6">
    <location>
        <begin position="98"/>
        <end position="116"/>
    </location>
</feature>
<keyword evidence="4 6" id="KW-1133">Transmembrane helix</keyword>
<dbReference type="PROSITE" id="PS01347">
    <property type="entry name" value="MRAY_1"/>
    <property type="match status" value="1"/>
</dbReference>
<dbReference type="Proteomes" id="UP000029643">
    <property type="component" value="Unassembled WGS sequence"/>
</dbReference>
<dbReference type="PANTHER" id="PTHR22926">
    <property type="entry name" value="PHOSPHO-N-ACETYLMURAMOYL-PENTAPEPTIDE-TRANSFERASE"/>
    <property type="match status" value="1"/>
</dbReference>
<dbReference type="InterPro" id="IPR018480">
    <property type="entry name" value="PNAcMuramoyl-5peptid_Trfase_CS"/>
</dbReference>
<evidence type="ECO:0000256" key="6">
    <source>
        <dbReference type="SAM" id="Phobius"/>
    </source>
</evidence>
<dbReference type="GO" id="GO:0005886">
    <property type="term" value="C:plasma membrane"/>
    <property type="evidence" value="ECO:0007669"/>
    <property type="project" value="TreeGrafter"/>
</dbReference>
<dbReference type="PANTHER" id="PTHR22926:SF5">
    <property type="entry name" value="PHOSPHO-N-ACETYLMURAMOYL-PENTAPEPTIDE-TRANSFERASE HOMOLOG"/>
    <property type="match status" value="1"/>
</dbReference>
<evidence type="ECO:0000256" key="1">
    <source>
        <dbReference type="ARBA" id="ARBA00004141"/>
    </source>
</evidence>
<proteinExistence type="predicted"/>
<dbReference type="GO" id="GO:0016780">
    <property type="term" value="F:phosphotransferase activity, for other substituted phosphate groups"/>
    <property type="evidence" value="ECO:0007669"/>
    <property type="project" value="InterPro"/>
</dbReference>
<reference evidence="7 8" key="1">
    <citation type="journal article" date="2014" name="Genome Announc.">
        <title>Draft Genome Sequences of Marine Flavobacterium Algibacter lectus Strains SS8 and NR4.</title>
        <authorList>
            <person name="Takatani N."/>
            <person name="Nakanishi M."/>
            <person name="Meirelles P."/>
            <person name="Mino S."/>
            <person name="Suda W."/>
            <person name="Oshima K."/>
            <person name="Hattori M."/>
            <person name="Ohkuma M."/>
            <person name="Hosokawa M."/>
            <person name="Miyashita K."/>
            <person name="Thompson F.L."/>
            <person name="Niwa A."/>
            <person name="Sawabe T."/>
            <person name="Sawabe T."/>
        </authorList>
    </citation>
    <scope>NUCLEOTIDE SEQUENCE [LARGE SCALE GENOMIC DNA]</scope>
    <source>
        <strain evidence="8">JCM19274</strain>
    </source>
</reference>
<keyword evidence="2 7" id="KW-0808">Transferase</keyword>
<dbReference type="GO" id="GO:0071555">
    <property type="term" value="P:cell wall organization"/>
    <property type="evidence" value="ECO:0007669"/>
    <property type="project" value="TreeGrafter"/>
</dbReference>
<comment type="caution">
    <text evidence="7">The sequence shown here is derived from an EMBL/GenBank/DDBJ whole genome shotgun (WGS) entry which is preliminary data.</text>
</comment>
<accession>A0A090WQ64</accession>
<dbReference type="Pfam" id="PF10555">
    <property type="entry name" value="MraY_sig1"/>
    <property type="match status" value="1"/>
</dbReference>
<dbReference type="AlphaFoldDB" id="A0A090WQ64"/>
<gene>
    <name evidence="7" type="ORF">JCM19274_4350</name>
</gene>